<dbReference type="RefSeq" id="WP_121052064.1">
    <property type="nucleotide sequence ID" value="NZ_AP018711.1"/>
</dbReference>
<comment type="similarity">
    <text evidence="3 7">Belongs to the alanine racemase family.</text>
</comment>
<dbReference type="EC" id="5.1.1.1" evidence="4 7"/>
<dbReference type="EMBL" id="AP018711">
    <property type="protein sequence ID" value="BBE35920.1"/>
    <property type="molecule type" value="Genomic_DNA"/>
</dbReference>
<keyword evidence="14" id="KW-1185">Reference proteome</keyword>
<dbReference type="GO" id="GO:0008784">
    <property type="term" value="F:alanine racemase activity"/>
    <property type="evidence" value="ECO:0007669"/>
    <property type="project" value="UniProtKB-UniRule"/>
</dbReference>
<dbReference type="GO" id="GO:0030170">
    <property type="term" value="F:pyridoxal phosphate binding"/>
    <property type="evidence" value="ECO:0007669"/>
    <property type="project" value="UniProtKB-UniRule"/>
</dbReference>
<evidence type="ECO:0000256" key="5">
    <source>
        <dbReference type="ARBA" id="ARBA00022898"/>
    </source>
</evidence>
<keyword evidence="6 7" id="KW-0413">Isomerase</keyword>
<dbReference type="InterPro" id="IPR020622">
    <property type="entry name" value="Ala_racemase_pyridoxalP-BS"/>
</dbReference>
<dbReference type="Proteomes" id="UP000275727">
    <property type="component" value="Chromosome"/>
</dbReference>
<dbReference type="Proteomes" id="UP000276029">
    <property type="component" value="Unassembled WGS sequence"/>
</dbReference>
<dbReference type="PROSITE" id="PS00395">
    <property type="entry name" value="ALANINE_RACEMASE"/>
    <property type="match status" value="1"/>
</dbReference>
<dbReference type="SMART" id="SM01005">
    <property type="entry name" value="Ala_racemase_C"/>
    <property type="match status" value="1"/>
</dbReference>
<reference evidence="11 13" key="1">
    <citation type="submission" date="2018-06" db="EMBL/GenBank/DDBJ databases">
        <title>Complete Genome Sequence of the Microcystin-Degrading Bacterium Sphingosinicella microcystinivorans Strain B-9.</title>
        <authorList>
            <person name="Jin H."/>
            <person name="Nishizawa T."/>
            <person name="Guo Y."/>
            <person name="Nishizawa A."/>
            <person name="Park H."/>
            <person name="Kato H."/>
            <person name="Tsuji K."/>
            <person name="Harada K."/>
        </authorList>
    </citation>
    <scope>NUCLEOTIDE SEQUENCE [LARGE SCALE GENOMIC DNA]</scope>
    <source>
        <strain evidence="11 13">B9</strain>
    </source>
</reference>
<dbReference type="AlphaFoldDB" id="A0AAD1G2P2"/>
<evidence type="ECO:0000313" key="13">
    <source>
        <dbReference type="Proteomes" id="UP000275727"/>
    </source>
</evidence>
<name>A0AAD1G2P2_SPHMI</name>
<dbReference type="Gene3D" id="2.40.37.10">
    <property type="entry name" value="Lyase, Ornithine Decarboxylase, Chain A, domain 1"/>
    <property type="match status" value="1"/>
</dbReference>
<feature type="binding site" evidence="7 9">
    <location>
        <position position="130"/>
    </location>
    <ligand>
        <name>substrate</name>
    </ligand>
</feature>
<dbReference type="HAMAP" id="MF_01201">
    <property type="entry name" value="Ala_racemase"/>
    <property type="match status" value="1"/>
</dbReference>
<dbReference type="InterPro" id="IPR000821">
    <property type="entry name" value="Ala_racemase"/>
</dbReference>
<comment type="function">
    <text evidence="7">Catalyzes the interconversion of L-alanine and D-alanine. May also act on other amino acids.</text>
</comment>
<dbReference type="PRINTS" id="PR00992">
    <property type="entry name" value="ALARACEMASE"/>
</dbReference>
<proteinExistence type="inferred from homology"/>
<organism evidence="11 13">
    <name type="scientific">Sphingosinicella microcystinivorans</name>
    <dbReference type="NCBI Taxonomy" id="335406"/>
    <lineage>
        <taxon>Bacteria</taxon>
        <taxon>Pseudomonadati</taxon>
        <taxon>Pseudomonadota</taxon>
        <taxon>Alphaproteobacteria</taxon>
        <taxon>Sphingomonadales</taxon>
        <taxon>Sphingosinicellaceae</taxon>
        <taxon>Sphingosinicella</taxon>
    </lineage>
</organism>
<evidence type="ECO:0000259" key="10">
    <source>
        <dbReference type="SMART" id="SM01005"/>
    </source>
</evidence>
<evidence type="ECO:0000313" key="12">
    <source>
        <dbReference type="EMBL" id="RKS88109.1"/>
    </source>
</evidence>
<dbReference type="NCBIfam" id="TIGR00492">
    <property type="entry name" value="alr"/>
    <property type="match status" value="1"/>
</dbReference>
<reference evidence="12 14" key="2">
    <citation type="submission" date="2018-10" db="EMBL/GenBank/DDBJ databases">
        <title>Genomic Encyclopedia of Type Strains, Phase IV (KMG-IV): sequencing the most valuable type-strain genomes for metagenomic binning, comparative biology and taxonomic classification.</title>
        <authorList>
            <person name="Goeker M."/>
        </authorList>
    </citation>
    <scope>NUCLEOTIDE SEQUENCE [LARGE SCALE GENOMIC DNA]</scope>
    <source>
        <strain evidence="12 14">DSM 19791</strain>
    </source>
</reference>
<evidence type="ECO:0000256" key="8">
    <source>
        <dbReference type="PIRSR" id="PIRSR600821-50"/>
    </source>
</evidence>
<dbReference type="InterPro" id="IPR029066">
    <property type="entry name" value="PLP-binding_barrel"/>
</dbReference>
<dbReference type="SUPFAM" id="SSF51419">
    <property type="entry name" value="PLP-binding barrel"/>
    <property type="match status" value="1"/>
</dbReference>
<dbReference type="GO" id="GO:0005829">
    <property type="term" value="C:cytosol"/>
    <property type="evidence" value="ECO:0007669"/>
    <property type="project" value="TreeGrafter"/>
</dbReference>
<evidence type="ECO:0000256" key="7">
    <source>
        <dbReference type="HAMAP-Rule" id="MF_01201"/>
    </source>
</evidence>
<dbReference type="EMBL" id="RBWX01000009">
    <property type="protein sequence ID" value="RKS88109.1"/>
    <property type="molecule type" value="Genomic_DNA"/>
</dbReference>
<dbReference type="Pfam" id="PF01168">
    <property type="entry name" value="Ala_racemase_N"/>
    <property type="match status" value="1"/>
</dbReference>
<evidence type="ECO:0000256" key="1">
    <source>
        <dbReference type="ARBA" id="ARBA00000316"/>
    </source>
</evidence>
<evidence type="ECO:0000313" key="11">
    <source>
        <dbReference type="EMBL" id="BBE35920.1"/>
    </source>
</evidence>
<comment type="catalytic activity">
    <reaction evidence="1 7">
        <text>L-alanine = D-alanine</text>
        <dbReference type="Rhea" id="RHEA:20249"/>
        <dbReference type="ChEBI" id="CHEBI:57416"/>
        <dbReference type="ChEBI" id="CHEBI:57972"/>
        <dbReference type="EC" id="5.1.1.1"/>
    </reaction>
</comment>
<dbReference type="CDD" id="cd00430">
    <property type="entry name" value="PLPDE_III_AR"/>
    <property type="match status" value="1"/>
</dbReference>
<evidence type="ECO:0000256" key="2">
    <source>
        <dbReference type="ARBA" id="ARBA00001933"/>
    </source>
</evidence>
<evidence type="ECO:0000256" key="9">
    <source>
        <dbReference type="PIRSR" id="PIRSR600821-52"/>
    </source>
</evidence>
<evidence type="ECO:0000313" key="14">
    <source>
        <dbReference type="Proteomes" id="UP000276029"/>
    </source>
</evidence>
<evidence type="ECO:0000256" key="6">
    <source>
        <dbReference type="ARBA" id="ARBA00023235"/>
    </source>
</evidence>
<evidence type="ECO:0000256" key="4">
    <source>
        <dbReference type="ARBA" id="ARBA00013089"/>
    </source>
</evidence>
<feature type="modified residue" description="N6-(pyridoxal phosphate)lysine" evidence="7 8">
    <location>
        <position position="36"/>
    </location>
</feature>
<evidence type="ECO:0000256" key="3">
    <source>
        <dbReference type="ARBA" id="ARBA00007880"/>
    </source>
</evidence>
<dbReference type="InterPro" id="IPR011079">
    <property type="entry name" value="Ala_racemase_C"/>
</dbReference>
<dbReference type="PANTHER" id="PTHR30511">
    <property type="entry name" value="ALANINE RACEMASE"/>
    <property type="match status" value="1"/>
</dbReference>
<feature type="binding site" evidence="7 9">
    <location>
        <position position="288"/>
    </location>
    <ligand>
        <name>substrate</name>
    </ligand>
</feature>
<feature type="active site" description="Proton acceptor; specific for D-alanine" evidence="7">
    <location>
        <position position="36"/>
    </location>
</feature>
<dbReference type="InterPro" id="IPR001608">
    <property type="entry name" value="Ala_racemase_N"/>
</dbReference>
<feature type="domain" description="Alanine racemase C-terminal" evidence="10">
    <location>
        <begin position="219"/>
        <end position="340"/>
    </location>
</feature>
<dbReference type="Pfam" id="PF00842">
    <property type="entry name" value="Ala_racemase_C"/>
    <property type="match status" value="1"/>
</dbReference>
<protein>
    <recommendedName>
        <fullName evidence="4 7">Alanine racemase</fullName>
        <ecNumber evidence="4 7">5.1.1.1</ecNumber>
    </recommendedName>
</protein>
<accession>A0AAD1G2P2</accession>
<keyword evidence="5 7" id="KW-0663">Pyridoxal phosphate</keyword>
<dbReference type="SUPFAM" id="SSF50621">
    <property type="entry name" value="Alanine racemase C-terminal domain-like"/>
    <property type="match status" value="1"/>
</dbReference>
<dbReference type="PANTHER" id="PTHR30511:SF0">
    <property type="entry name" value="ALANINE RACEMASE, CATABOLIC-RELATED"/>
    <property type="match status" value="1"/>
</dbReference>
<comment type="cofactor">
    <cofactor evidence="2 7 8">
        <name>pyridoxal 5'-phosphate</name>
        <dbReference type="ChEBI" id="CHEBI:597326"/>
    </cofactor>
</comment>
<sequence>MIPPSPLRLRIDLDALAANWRQLRALAGVETGAAIKANGYGLGAKAVTDRLYAEGCRTFYVSSWQEAAALAGHPPDLRVKVLHGIDAADLPAALSIDADPVLVSPEQVALWRAHGQGRRCDIMVDTGMNRLGFDWRGFCTEMFAGMDVDTVHSHLACADTPEHPLNGLQRDRFEAVVMALGIRGALANTAGIFLGRDYAFGHVRPGIGLYGGIAGLHQVVFPSARVIQCRDVPAGEISGYGATWTTPRDSRLAVLNVGYADGYLRGFSNTGAALVDGKRAPVVGRVSMDMVVVDITDTPAVTTGDWVYIVYNLSEAAAQSGLSEYELLTGLGPRYERVYT</sequence>
<dbReference type="InterPro" id="IPR009006">
    <property type="entry name" value="Ala_racemase/Decarboxylase_C"/>
</dbReference>
<dbReference type="GO" id="GO:0030632">
    <property type="term" value="P:D-alanine biosynthetic process"/>
    <property type="evidence" value="ECO:0007669"/>
    <property type="project" value="UniProtKB-UniRule"/>
</dbReference>
<dbReference type="Gene3D" id="3.20.20.10">
    <property type="entry name" value="Alanine racemase"/>
    <property type="match status" value="1"/>
</dbReference>
<feature type="active site" description="Proton acceptor; specific for L-alanine" evidence="7">
    <location>
        <position position="240"/>
    </location>
</feature>
<dbReference type="KEGG" id="smic:SmB9_35780"/>
<comment type="pathway">
    <text evidence="7">Amino-acid biosynthesis; D-alanine biosynthesis; D-alanine from L-alanine: step 1/1.</text>
</comment>
<gene>
    <name evidence="11" type="primary">alr_2</name>
    <name evidence="12" type="ORF">DFR51_2756</name>
    <name evidence="11" type="ORF">SmB9_35780</name>
</gene>